<dbReference type="Proteomes" id="UP000032458">
    <property type="component" value="Unassembled WGS sequence"/>
</dbReference>
<comment type="similarity">
    <text evidence="1 2">Belongs to the arylamine N-acetyltransferase family.</text>
</comment>
<dbReference type="RefSeq" id="WP_044362476.1">
    <property type="nucleotide sequence ID" value="NZ_JRKI01000002.1"/>
</dbReference>
<evidence type="ECO:0000313" key="3">
    <source>
        <dbReference type="EMBL" id="KIZ19697.1"/>
    </source>
</evidence>
<dbReference type="AlphaFoldDB" id="A0A0D7CWG6"/>
<evidence type="ECO:0000313" key="4">
    <source>
        <dbReference type="Proteomes" id="UP000032458"/>
    </source>
</evidence>
<comment type="caution">
    <text evidence="3">The sequence shown here is derived from an EMBL/GenBank/DDBJ whole genome shotgun (WGS) entry which is preliminary data.</text>
</comment>
<evidence type="ECO:0000256" key="2">
    <source>
        <dbReference type="RuleBase" id="RU003452"/>
    </source>
</evidence>
<dbReference type="Gene3D" id="2.40.128.150">
    <property type="entry name" value="Cysteine proteinases"/>
    <property type="match status" value="1"/>
</dbReference>
<dbReference type="GO" id="GO:0016407">
    <property type="term" value="F:acetyltransferase activity"/>
    <property type="evidence" value="ECO:0007669"/>
    <property type="project" value="InterPro"/>
</dbReference>
<gene>
    <name evidence="3" type="ORF">SNA_00470</name>
</gene>
<dbReference type="Pfam" id="PF00797">
    <property type="entry name" value="Acetyltransf_2"/>
    <property type="match status" value="1"/>
</dbReference>
<dbReference type="PANTHER" id="PTHR11786:SF0">
    <property type="entry name" value="ARYLAMINE N-ACETYLTRANSFERASE 4-RELATED"/>
    <property type="match status" value="1"/>
</dbReference>
<dbReference type="PRINTS" id="PR01543">
    <property type="entry name" value="ANATRNSFRASE"/>
</dbReference>
<accession>A0A0D7CWG6</accession>
<keyword evidence="4" id="KW-1185">Reference proteome</keyword>
<protein>
    <submittedName>
        <fullName evidence="3">Acetyltransferase</fullName>
    </submittedName>
</protein>
<dbReference type="PATRIC" id="fig|1240678.4.peg.106"/>
<keyword evidence="3" id="KW-0808">Transferase</keyword>
<organism evidence="3 4">
    <name type="scientific">Streptomyces natalensis ATCC 27448</name>
    <dbReference type="NCBI Taxonomy" id="1240678"/>
    <lineage>
        <taxon>Bacteria</taxon>
        <taxon>Bacillati</taxon>
        <taxon>Actinomycetota</taxon>
        <taxon>Actinomycetes</taxon>
        <taxon>Kitasatosporales</taxon>
        <taxon>Streptomycetaceae</taxon>
        <taxon>Streptomyces</taxon>
    </lineage>
</organism>
<dbReference type="EMBL" id="JRKI01000002">
    <property type="protein sequence ID" value="KIZ19697.1"/>
    <property type="molecule type" value="Genomic_DNA"/>
</dbReference>
<dbReference type="InterPro" id="IPR001447">
    <property type="entry name" value="Arylamine_N-AcTrfase"/>
</dbReference>
<dbReference type="SUPFAM" id="SSF54001">
    <property type="entry name" value="Cysteine proteinases"/>
    <property type="match status" value="1"/>
</dbReference>
<dbReference type="Gene3D" id="3.30.2140.10">
    <property type="entry name" value="Arylamine N-acetyltransferase"/>
    <property type="match status" value="1"/>
</dbReference>
<name>A0A0D7CWG6_9ACTN</name>
<reference evidence="3 4" key="1">
    <citation type="submission" date="2014-09" db="EMBL/GenBank/DDBJ databases">
        <title>Draft genome sequence of Streptomyces natalensis ATCC 27448, producer of the antifungal pimaricin.</title>
        <authorList>
            <person name="Mendes M.V."/>
            <person name="Beites T."/>
            <person name="Pires S."/>
            <person name="Santos C.L."/>
            <person name="Moradas-Ferreira P."/>
        </authorList>
    </citation>
    <scope>NUCLEOTIDE SEQUENCE [LARGE SCALE GENOMIC DNA]</scope>
    <source>
        <strain evidence="3 4">ATCC 27448</strain>
    </source>
</reference>
<dbReference type="InterPro" id="IPR038765">
    <property type="entry name" value="Papain-like_cys_pep_sf"/>
</dbReference>
<dbReference type="PANTHER" id="PTHR11786">
    <property type="entry name" value="N-HYDROXYARYLAMINE O-ACETYLTRANSFERASE"/>
    <property type="match status" value="1"/>
</dbReference>
<sequence>MPEPGSLWGGSQLDLDAYLARIGFQGDRQPTLETLRRLHARHSASIGFENVDVVLGRPLPLDLESLQTKLVHRHRGGYCYEQNLLYAAALDRLGFRVSGLGARIRMGDDRLRPVTHALLRVEIDGEDFVTDVGFGGAGLLEPLPLRDGTEVRQGGWTFALALEQDTHTWALRSRTETGWMDLYAFGTEQRYPVDYTVFNHYISTHPRSPFVRRLVAQRPLPDLRTALIGRQLIHTRPDGTTEVRDIPPQETPQVLASEFGITLSAADADALVAFQRNSLAGDAP</sequence>
<evidence type="ECO:0000256" key="1">
    <source>
        <dbReference type="ARBA" id="ARBA00006547"/>
    </source>
</evidence>
<proteinExistence type="inferred from homology"/>